<dbReference type="Proteomes" id="UP001152607">
    <property type="component" value="Unassembled WGS sequence"/>
</dbReference>
<evidence type="ECO:0000313" key="11">
    <source>
        <dbReference type="Proteomes" id="UP001152607"/>
    </source>
</evidence>
<evidence type="ECO:0000256" key="8">
    <source>
        <dbReference type="ARBA" id="ARBA00046280"/>
    </source>
</evidence>
<keyword evidence="5 9" id="KW-1133">Transmembrane helix</keyword>
<evidence type="ECO:0000256" key="9">
    <source>
        <dbReference type="SAM" id="Phobius"/>
    </source>
</evidence>
<keyword evidence="7 9" id="KW-0472">Membrane</keyword>
<dbReference type="CDD" id="cd15853">
    <property type="entry name" value="SNARE_Bet1"/>
    <property type="match status" value="1"/>
</dbReference>
<evidence type="ECO:0000256" key="2">
    <source>
        <dbReference type="ARBA" id="ARBA00022448"/>
    </source>
</evidence>
<gene>
    <name evidence="10" type="ORF">PDIGIT_LOCUS4874</name>
</gene>
<sequence length="97" mass="10866">MSEAYERERQNDSRLDELASKVTALRGVTIDIYDNARDQEVIDQTSETFSSFSTTLKGSATRLTRMAASGNKVAVLKLAGILVAIVVVLYWIWHLIF</sequence>
<evidence type="ECO:0000256" key="5">
    <source>
        <dbReference type="ARBA" id="ARBA00022989"/>
    </source>
</evidence>
<dbReference type="EMBL" id="CAOQHR010000003">
    <property type="protein sequence ID" value="CAI6331845.1"/>
    <property type="molecule type" value="Genomic_DNA"/>
</dbReference>
<name>A0A9W4UBE4_9PLEO</name>
<dbReference type="AlphaFoldDB" id="A0A9W4UBE4"/>
<reference evidence="10" key="1">
    <citation type="submission" date="2023-01" db="EMBL/GenBank/DDBJ databases">
        <authorList>
            <person name="Van Ghelder C."/>
            <person name="Rancurel C."/>
        </authorList>
    </citation>
    <scope>NUCLEOTIDE SEQUENCE</scope>
    <source>
        <strain evidence="10">CNCM I-4278</strain>
    </source>
</reference>
<keyword evidence="4" id="KW-0653">Protein transport</keyword>
<evidence type="ECO:0000256" key="7">
    <source>
        <dbReference type="ARBA" id="ARBA00023136"/>
    </source>
</evidence>
<comment type="subcellular location">
    <subcellularLocation>
        <location evidence="8">Endomembrane system</location>
        <topology evidence="8">Single-pass type IV membrane protein</topology>
    </subcellularLocation>
    <subcellularLocation>
        <location evidence="1">Golgi apparatus membrane</location>
    </subcellularLocation>
</comment>
<organism evidence="10 11">
    <name type="scientific">Periconia digitata</name>
    <dbReference type="NCBI Taxonomy" id="1303443"/>
    <lineage>
        <taxon>Eukaryota</taxon>
        <taxon>Fungi</taxon>
        <taxon>Dikarya</taxon>
        <taxon>Ascomycota</taxon>
        <taxon>Pezizomycotina</taxon>
        <taxon>Dothideomycetes</taxon>
        <taxon>Pleosporomycetidae</taxon>
        <taxon>Pleosporales</taxon>
        <taxon>Massarineae</taxon>
        <taxon>Periconiaceae</taxon>
        <taxon>Periconia</taxon>
    </lineage>
</organism>
<keyword evidence="2" id="KW-0813">Transport</keyword>
<dbReference type="PANTHER" id="PTHR12791">
    <property type="entry name" value="GOLGI SNARE BET1-RELATED"/>
    <property type="match status" value="1"/>
</dbReference>
<dbReference type="OrthoDB" id="3063237at2759"/>
<dbReference type="SUPFAM" id="SSF58038">
    <property type="entry name" value="SNARE fusion complex"/>
    <property type="match status" value="1"/>
</dbReference>
<accession>A0A9W4UBE4</accession>
<keyword evidence="6" id="KW-0333">Golgi apparatus</keyword>
<keyword evidence="3 9" id="KW-0812">Transmembrane</keyword>
<feature type="transmembrane region" description="Helical" evidence="9">
    <location>
        <begin position="74"/>
        <end position="93"/>
    </location>
</feature>
<evidence type="ECO:0000256" key="3">
    <source>
        <dbReference type="ARBA" id="ARBA00022692"/>
    </source>
</evidence>
<evidence type="ECO:0000256" key="1">
    <source>
        <dbReference type="ARBA" id="ARBA00004394"/>
    </source>
</evidence>
<dbReference type="InterPro" id="IPR039899">
    <property type="entry name" value="BET1_SNARE"/>
</dbReference>
<proteinExistence type="predicted"/>
<comment type="caution">
    <text evidence="10">The sequence shown here is derived from an EMBL/GenBank/DDBJ whole genome shotgun (WGS) entry which is preliminary data.</text>
</comment>
<protein>
    <submittedName>
        <fullName evidence="10">Uncharacterized protein</fullName>
    </submittedName>
</protein>
<evidence type="ECO:0000256" key="6">
    <source>
        <dbReference type="ARBA" id="ARBA00023034"/>
    </source>
</evidence>
<evidence type="ECO:0000256" key="4">
    <source>
        <dbReference type="ARBA" id="ARBA00022927"/>
    </source>
</evidence>
<evidence type="ECO:0000313" key="10">
    <source>
        <dbReference type="EMBL" id="CAI6331845.1"/>
    </source>
</evidence>
<dbReference type="GO" id="GO:0015031">
    <property type="term" value="P:protein transport"/>
    <property type="evidence" value="ECO:0007669"/>
    <property type="project" value="UniProtKB-KW"/>
</dbReference>
<dbReference type="GO" id="GO:0000139">
    <property type="term" value="C:Golgi membrane"/>
    <property type="evidence" value="ECO:0007669"/>
    <property type="project" value="UniProtKB-SubCell"/>
</dbReference>
<keyword evidence="11" id="KW-1185">Reference proteome</keyword>